<dbReference type="Pfam" id="PF00300">
    <property type="entry name" value="His_Phos_1"/>
    <property type="match status" value="1"/>
</dbReference>
<reference evidence="1 2" key="1">
    <citation type="submission" date="2019-11" db="EMBL/GenBank/DDBJ databases">
        <title>Genome sequences of 17 halophilic strains isolated from different environments.</title>
        <authorList>
            <person name="Furrow R.E."/>
        </authorList>
    </citation>
    <scope>NUCLEOTIDE SEQUENCE [LARGE SCALE GENOMIC DNA]</scope>
    <source>
        <strain evidence="1 2">22506_14_FS</strain>
    </source>
</reference>
<dbReference type="Proteomes" id="UP000447833">
    <property type="component" value="Unassembled WGS sequence"/>
</dbReference>
<organism evidence="1 2">
    <name type="scientific">Guptibacillus hwajinpoensis</name>
    <dbReference type="NCBI Taxonomy" id="208199"/>
    <lineage>
        <taxon>Bacteria</taxon>
        <taxon>Bacillati</taxon>
        <taxon>Bacillota</taxon>
        <taxon>Bacilli</taxon>
        <taxon>Bacillales</taxon>
        <taxon>Guptibacillaceae</taxon>
        <taxon>Guptibacillus</taxon>
    </lineage>
</organism>
<dbReference type="EMBL" id="WMEY01000004">
    <property type="protein sequence ID" value="MYL64565.1"/>
    <property type="molecule type" value="Genomic_DNA"/>
</dbReference>
<dbReference type="CDD" id="cd07040">
    <property type="entry name" value="HP"/>
    <property type="match status" value="1"/>
</dbReference>
<sequence length="180" mass="20928">MEIRLIRHGKSSCDFSKRITSWDYREWVIKYGEAGICDEAPANVQRALKDASIVFTSDFKRAIDSAQSSVAIQSDSIYRELELPYYDVKFLKLNPRIWTVFYRFLWLIGFSKKVENKKRAKRRAKTAAQQLEDNAREHGIVILVGHGFFNRYIGNVLTKRGWTLEGNNGTANWTIHTYTK</sequence>
<dbReference type="InterPro" id="IPR013078">
    <property type="entry name" value="His_Pase_superF_clade-1"/>
</dbReference>
<name>A0A845F1I3_9BACL</name>
<dbReference type="InterPro" id="IPR029033">
    <property type="entry name" value="His_PPase_superfam"/>
</dbReference>
<gene>
    <name evidence="1" type="ORF">GLW07_14505</name>
</gene>
<dbReference type="Gene3D" id="3.40.50.1240">
    <property type="entry name" value="Phosphoglycerate mutase-like"/>
    <property type="match status" value="1"/>
</dbReference>
<evidence type="ECO:0000313" key="1">
    <source>
        <dbReference type="EMBL" id="MYL64565.1"/>
    </source>
</evidence>
<evidence type="ECO:0000313" key="2">
    <source>
        <dbReference type="Proteomes" id="UP000447833"/>
    </source>
</evidence>
<accession>A0A845F1I3</accession>
<comment type="caution">
    <text evidence="1">The sequence shown here is derived from an EMBL/GenBank/DDBJ whole genome shotgun (WGS) entry which is preliminary data.</text>
</comment>
<dbReference type="SUPFAM" id="SSF53254">
    <property type="entry name" value="Phosphoglycerate mutase-like"/>
    <property type="match status" value="1"/>
</dbReference>
<proteinExistence type="predicted"/>
<dbReference type="AlphaFoldDB" id="A0A845F1I3"/>
<protein>
    <submittedName>
        <fullName evidence="1">Histidine phosphatase family protein</fullName>
    </submittedName>
</protein>
<dbReference type="RefSeq" id="WP_160920003.1">
    <property type="nucleotide sequence ID" value="NZ_WMEY01000004.1"/>
</dbReference>